<protein>
    <submittedName>
        <fullName evidence="1">Uncharacterized protein</fullName>
    </submittedName>
</protein>
<gene>
    <name evidence="1" type="ORF">DPMN_144853</name>
</gene>
<dbReference type="Proteomes" id="UP000828390">
    <property type="component" value="Unassembled WGS sequence"/>
</dbReference>
<evidence type="ECO:0000313" key="1">
    <source>
        <dbReference type="EMBL" id="KAH3791369.1"/>
    </source>
</evidence>
<organism evidence="1 2">
    <name type="scientific">Dreissena polymorpha</name>
    <name type="common">Zebra mussel</name>
    <name type="synonym">Mytilus polymorpha</name>
    <dbReference type="NCBI Taxonomy" id="45954"/>
    <lineage>
        <taxon>Eukaryota</taxon>
        <taxon>Metazoa</taxon>
        <taxon>Spiralia</taxon>
        <taxon>Lophotrochozoa</taxon>
        <taxon>Mollusca</taxon>
        <taxon>Bivalvia</taxon>
        <taxon>Autobranchia</taxon>
        <taxon>Heteroconchia</taxon>
        <taxon>Euheterodonta</taxon>
        <taxon>Imparidentia</taxon>
        <taxon>Neoheterodontei</taxon>
        <taxon>Myida</taxon>
        <taxon>Dreissenoidea</taxon>
        <taxon>Dreissenidae</taxon>
        <taxon>Dreissena</taxon>
    </lineage>
</organism>
<dbReference type="EMBL" id="JAIWYP010000007">
    <property type="protein sequence ID" value="KAH3791369.1"/>
    <property type="molecule type" value="Genomic_DNA"/>
</dbReference>
<accession>A0A9D4F4W2</accession>
<reference evidence="1" key="2">
    <citation type="submission" date="2020-11" db="EMBL/GenBank/DDBJ databases">
        <authorList>
            <person name="McCartney M.A."/>
            <person name="Auch B."/>
            <person name="Kono T."/>
            <person name="Mallez S."/>
            <person name="Becker A."/>
            <person name="Gohl D.M."/>
            <person name="Silverstein K.A.T."/>
            <person name="Koren S."/>
            <person name="Bechman K.B."/>
            <person name="Herman A."/>
            <person name="Abrahante J.E."/>
            <person name="Garbe J."/>
        </authorList>
    </citation>
    <scope>NUCLEOTIDE SEQUENCE</scope>
    <source>
        <strain evidence="1">Duluth1</strain>
        <tissue evidence="1">Whole animal</tissue>
    </source>
</reference>
<dbReference type="AlphaFoldDB" id="A0A9D4F4W2"/>
<evidence type="ECO:0000313" key="2">
    <source>
        <dbReference type="Proteomes" id="UP000828390"/>
    </source>
</evidence>
<keyword evidence="2" id="KW-1185">Reference proteome</keyword>
<sequence>MYPKCETQYCRVVYDQGPSVKLSDSVAEFYRAAALQPDDLWRGVTTHRTSTTRSTTMTALLPGGVRISGGAARRTHSMSYY</sequence>
<proteinExistence type="predicted"/>
<reference evidence="1" key="1">
    <citation type="journal article" date="2019" name="bioRxiv">
        <title>The Genome of the Zebra Mussel, Dreissena polymorpha: A Resource for Invasive Species Research.</title>
        <authorList>
            <person name="McCartney M.A."/>
            <person name="Auch B."/>
            <person name="Kono T."/>
            <person name="Mallez S."/>
            <person name="Zhang Y."/>
            <person name="Obille A."/>
            <person name="Becker A."/>
            <person name="Abrahante J.E."/>
            <person name="Garbe J."/>
            <person name="Badalamenti J.P."/>
            <person name="Herman A."/>
            <person name="Mangelson H."/>
            <person name="Liachko I."/>
            <person name="Sullivan S."/>
            <person name="Sone E.D."/>
            <person name="Koren S."/>
            <person name="Silverstein K.A.T."/>
            <person name="Beckman K.B."/>
            <person name="Gohl D.M."/>
        </authorList>
    </citation>
    <scope>NUCLEOTIDE SEQUENCE</scope>
    <source>
        <strain evidence="1">Duluth1</strain>
        <tissue evidence="1">Whole animal</tissue>
    </source>
</reference>
<comment type="caution">
    <text evidence="1">The sequence shown here is derived from an EMBL/GenBank/DDBJ whole genome shotgun (WGS) entry which is preliminary data.</text>
</comment>
<name>A0A9D4F4W2_DREPO</name>